<dbReference type="Pfam" id="PF08281">
    <property type="entry name" value="Sigma70_r4_2"/>
    <property type="match status" value="1"/>
</dbReference>
<keyword evidence="1" id="KW-0812">Transmembrane</keyword>
<name>A0A098EM36_9BACL</name>
<keyword evidence="1" id="KW-1133">Transmembrane helix</keyword>
<organism evidence="3 4">
    <name type="scientific">Planococcus massiliensis</name>
    <dbReference type="NCBI Taxonomy" id="1499687"/>
    <lineage>
        <taxon>Bacteria</taxon>
        <taxon>Bacillati</taxon>
        <taxon>Bacillota</taxon>
        <taxon>Bacilli</taxon>
        <taxon>Bacillales</taxon>
        <taxon>Caryophanaceae</taxon>
        <taxon>Planococcus</taxon>
    </lineage>
</organism>
<dbReference type="InterPro" id="IPR013249">
    <property type="entry name" value="RNA_pol_sigma70_r4_t2"/>
</dbReference>
<proteinExistence type="predicted"/>
<dbReference type="Gene3D" id="1.10.10.10">
    <property type="entry name" value="Winged helix-like DNA-binding domain superfamily/Winged helix DNA-binding domain"/>
    <property type="match status" value="1"/>
</dbReference>
<evidence type="ECO:0000313" key="3">
    <source>
        <dbReference type="EMBL" id="CEG23348.1"/>
    </source>
</evidence>
<evidence type="ECO:0000313" key="4">
    <source>
        <dbReference type="Proteomes" id="UP000043699"/>
    </source>
</evidence>
<keyword evidence="4" id="KW-1185">Reference proteome</keyword>
<reference evidence="3 4" key="1">
    <citation type="submission" date="2014-09" db="EMBL/GenBank/DDBJ databases">
        <authorList>
            <person name="Urmite Genomes Urmite Genomes"/>
        </authorList>
    </citation>
    <scope>NUCLEOTIDE SEQUENCE [LARGE SCALE GENOMIC DNA]</scope>
    <source>
        <strain evidence="3 4">ES2</strain>
    </source>
</reference>
<feature type="transmembrane region" description="Helical" evidence="1">
    <location>
        <begin position="213"/>
        <end position="234"/>
    </location>
</feature>
<dbReference type="AlphaFoldDB" id="A0A098EM36"/>
<dbReference type="RefSeq" id="WP_052652124.1">
    <property type="nucleotide sequence ID" value="NZ_CCXS01000001.1"/>
</dbReference>
<dbReference type="STRING" id="1499687.BN1080_02322"/>
<dbReference type="GO" id="GO:0003677">
    <property type="term" value="F:DNA binding"/>
    <property type="evidence" value="ECO:0007669"/>
    <property type="project" value="InterPro"/>
</dbReference>
<accession>A0A098EM36</accession>
<keyword evidence="1" id="KW-0472">Membrane</keyword>
<dbReference type="InterPro" id="IPR013324">
    <property type="entry name" value="RNA_pol_sigma_r3/r4-like"/>
</dbReference>
<dbReference type="SUPFAM" id="SSF88659">
    <property type="entry name" value="Sigma3 and sigma4 domains of RNA polymerase sigma factors"/>
    <property type="match status" value="1"/>
</dbReference>
<dbReference type="GO" id="GO:0016987">
    <property type="term" value="F:sigma factor activity"/>
    <property type="evidence" value="ECO:0007669"/>
    <property type="project" value="InterPro"/>
</dbReference>
<evidence type="ECO:0000259" key="2">
    <source>
        <dbReference type="Pfam" id="PF08281"/>
    </source>
</evidence>
<protein>
    <submittedName>
        <fullName evidence="3">Sigma-70, region 4</fullName>
    </submittedName>
</protein>
<evidence type="ECO:0000256" key="1">
    <source>
        <dbReference type="SAM" id="Phobius"/>
    </source>
</evidence>
<sequence>MREKELFHAAQTGDGAAFGEWCRNHWSRIGQFGYQNGVPPGDLVLYQEAVYRAIGKQLLKIEVDQAEQALYIEAIAALKEYARQTSSGEREELLRFEEDLEMHRAIQQLAEDRRVIFTLFYFQHMDNEAIALLTGQSTEKIEEELAKAVEFLADALQLESVGQTMKRIEFLEKSYNRIQVHVQEEDLLSGVSEEEPELAKAAVARNAAPTKKVAALLVTAGLFLTGVIGASFVLNDENPKITASADKEDQITRELIEDWRAQYKEARKTAPERMGIQQEMFDQFGYVKEADAKLKRILSDKNIKKMENNPKILEEEMTKALVSIETPKGMVASLSGTVLPAEEAQEFLHEYALKTKEIMGVVDTALLAHQEELAEMKFEGELSPEKLMGNQKKMPEELQHLLAGMHEQGLMISTHPYEERFILRRNMDALFSNEGLSMDFYTSEYTHLLQNEPYFDEQGLLVDVEFMSYVLNGMERALIESENYSRLYLEFEYIFQHSFWLMVKGSDADPIFDSKGVVHKKYQTAWKQMLIQSGNPMIYTLLPIVEEMEASGWTKSESYDALAYTDIVQALYLEKAQQLAEKMPNGDVKVEHRMVDLANFDFTETEKLYEAFSQNHDVALLENVDPLDILFLYYYANNQEDKEMMWHLTADNGWKPEKDQFLSEWRKQPDLSENVRWVETAKDGFERNGRTLFLYPSMGYGMQGVISEPTPKLIMSENHTWLVENQLVESYVLEEEPEFVAKVKALYEKFAIDFDQDMLEDLTAGEISGMFFYAREVEDYAAMQKLSDEDVLALDADYFVQQLKVRGVPKLSEIGRLLFSSETLHYDLNLQRSGRIQYELKEADAEYMMGNGHALFQRDKGWRIGNMDMY</sequence>
<gene>
    <name evidence="3" type="ORF">BN1080_02322</name>
</gene>
<dbReference type="GO" id="GO:0006352">
    <property type="term" value="P:DNA-templated transcription initiation"/>
    <property type="evidence" value="ECO:0007669"/>
    <property type="project" value="InterPro"/>
</dbReference>
<dbReference type="OrthoDB" id="2725889at2"/>
<feature type="domain" description="RNA polymerase sigma factor 70 region 4 type 2" evidence="2">
    <location>
        <begin position="101"/>
        <end position="151"/>
    </location>
</feature>
<dbReference type="EMBL" id="CCXS01000001">
    <property type="protein sequence ID" value="CEG23348.1"/>
    <property type="molecule type" value="Genomic_DNA"/>
</dbReference>
<dbReference type="Proteomes" id="UP000043699">
    <property type="component" value="Unassembled WGS sequence"/>
</dbReference>
<dbReference type="InterPro" id="IPR036388">
    <property type="entry name" value="WH-like_DNA-bd_sf"/>
</dbReference>